<dbReference type="EMBL" id="ML987212">
    <property type="protein sequence ID" value="KAF2241427.1"/>
    <property type="molecule type" value="Genomic_DNA"/>
</dbReference>
<keyword evidence="2" id="KW-1185">Reference proteome</keyword>
<gene>
    <name evidence="1" type="ORF">BU26DRAFT_556206</name>
</gene>
<dbReference type="AlphaFoldDB" id="A0A6A6HTS3"/>
<organism evidence="1 2">
    <name type="scientific">Trematosphaeria pertusa</name>
    <dbReference type="NCBI Taxonomy" id="390896"/>
    <lineage>
        <taxon>Eukaryota</taxon>
        <taxon>Fungi</taxon>
        <taxon>Dikarya</taxon>
        <taxon>Ascomycota</taxon>
        <taxon>Pezizomycotina</taxon>
        <taxon>Dothideomycetes</taxon>
        <taxon>Pleosporomycetidae</taxon>
        <taxon>Pleosporales</taxon>
        <taxon>Massarineae</taxon>
        <taxon>Trematosphaeriaceae</taxon>
        <taxon>Trematosphaeria</taxon>
    </lineage>
</organism>
<sequence>MTNAALSPQPEFAVMAAGCEETANNFTNMAAQFRNCQNLPTLQRDNEIVTTLRAIVEQLGRIEERMERGFRRVEVHQLNTYARLENSHIIAANVAEDLIPLYSLTAANAQPQVIPNFPSRIEDIS</sequence>
<reference evidence="1" key="1">
    <citation type="journal article" date="2020" name="Stud. Mycol.">
        <title>101 Dothideomycetes genomes: a test case for predicting lifestyles and emergence of pathogens.</title>
        <authorList>
            <person name="Haridas S."/>
            <person name="Albert R."/>
            <person name="Binder M."/>
            <person name="Bloem J."/>
            <person name="Labutti K."/>
            <person name="Salamov A."/>
            <person name="Andreopoulos B."/>
            <person name="Baker S."/>
            <person name="Barry K."/>
            <person name="Bills G."/>
            <person name="Bluhm B."/>
            <person name="Cannon C."/>
            <person name="Castanera R."/>
            <person name="Culley D."/>
            <person name="Daum C."/>
            <person name="Ezra D."/>
            <person name="Gonzalez J."/>
            <person name="Henrissat B."/>
            <person name="Kuo A."/>
            <person name="Liang C."/>
            <person name="Lipzen A."/>
            <person name="Lutzoni F."/>
            <person name="Magnuson J."/>
            <person name="Mondo S."/>
            <person name="Nolan M."/>
            <person name="Ohm R."/>
            <person name="Pangilinan J."/>
            <person name="Park H.-J."/>
            <person name="Ramirez L."/>
            <person name="Alfaro M."/>
            <person name="Sun H."/>
            <person name="Tritt A."/>
            <person name="Yoshinaga Y."/>
            <person name="Zwiers L.-H."/>
            <person name="Turgeon B."/>
            <person name="Goodwin S."/>
            <person name="Spatafora J."/>
            <person name="Crous P."/>
            <person name="Grigoriev I."/>
        </authorList>
    </citation>
    <scope>NUCLEOTIDE SEQUENCE</scope>
    <source>
        <strain evidence="1">CBS 122368</strain>
    </source>
</reference>
<protein>
    <submittedName>
        <fullName evidence="1">Uncharacterized protein</fullName>
    </submittedName>
</protein>
<name>A0A6A6HTS3_9PLEO</name>
<dbReference type="RefSeq" id="XP_033676431.1">
    <property type="nucleotide sequence ID" value="XM_033832367.1"/>
</dbReference>
<evidence type="ECO:0000313" key="1">
    <source>
        <dbReference type="EMBL" id="KAF2241427.1"/>
    </source>
</evidence>
<proteinExistence type="predicted"/>
<evidence type="ECO:0000313" key="2">
    <source>
        <dbReference type="Proteomes" id="UP000800094"/>
    </source>
</evidence>
<dbReference type="Proteomes" id="UP000800094">
    <property type="component" value="Unassembled WGS sequence"/>
</dbReference>
<accession>A0A6A6HTS3</accession>
<dbReference type="GeneID" id="54585697"/>